<proteinExistence type="inferred from homology"/>
<dbReference type="GO" id="GO:0006357">
    <property type="term" value="P:regulation of transcription by RNA polymerase II"/>
    <property type="evidence" value="ECO:0007669"/>
    <property type="project" value="InterPro"/>
</dbReference>
<evidence type="ECO:0000259" key="9">
    <source>
        <dbReference type="SMART" id="SM01281"/>
    </source>
</evidence>
<feature type="compositionally biased region" description="Polar residues" evidence="8">
    <location>
        <begin position="62"/>
        <end position="75"/>
    </location>
</feature>
<evidence type="ECO:0000256" key="7">
    <source>
        <dbReference type="ARBA" id="ARBA00032010"/>
    </source>
</evidence>
<feature type="compositionally biased region" description="Polar residues" evidence="8">
    <location>
        <begin position="1"/>
        <end position="12"/>
    </location>
</feature>
<reference evidence="10" key="1">
    <citation type="submission" date="2022-07" db="EMBL/GenBank/DDBJ databases">
        <title>Phylogenomic reconstructions and comparative analyses of Kickxellomycotina fungi.</title>
        <authorList>
            <person name="Reynolds N.K."/>
            <person name="Stajich J.E."/>
            <person name="Barry K."/>
            <person name="Grigoriev I.V."/>
            <person name="Crous P."/>
            <person name="Smith M.E."/>
        </authorList>
    </citation>
    <scope>NUCLEOTIDE SEQUENCE</scope>
    <source>
        <strain evidence="10">IMI 214461</strain>
    </source>
</reference>
<evidence type="ECO:0000256" key="4">
    <source>
        <dbReference type="ARBA" id="ARBA00023015"/>
    </source>
</evidence>
<keyword evidence="5" id="KW-0804">Transcription</keyword>
<dbReference type="SMART" id="SM01281">
    <property type="entry name" value="Med12"/>
    <property type="match status" value="1"/>
</dbReference>
<dbReference type="OrthoDB" id="20828at2759"/>
<evidence type="ECO:0000256" key="8">
    <source>
        <dbReference type="SAM" id="MobiDB-lite"/>
    </source>
</evidence>
<comment type="similarity">
    <text evidence="2">Belongs to the Mediator complex subunit 12 family.</text>
</comment>
<comment type="caution">
    <text evidence="10">The sequence shown here is derived from an EMBL/GenBank/DDBJ whole genome shotgun (WGS) entry which is preliminary data.</text>
</comment>
<evidence type="ECO:0000313" key="10">
    <source>
        <dbReference type="EMBL" id="KAJ2000756.1"/>
    </source>
</evidence>
<dbReference type="InterPro" id="IPR019035">
    <property type="entry name" value="Mediator_Med12"/>
</dbReference>
<accession>A0A9W8EDZ9</accession>
<name>A0A9W8EDZ9_9FUNG</name>
<evidence type="ECO:0000256" key="3">
    <source>
        <dbReference type="ARBA" id="ARBA00019622"/>
    </source>
</evidence>
<dbReference type="GO" id="GO:0003712">
    <property type="term" value="F:transcription coregulator activity"/>
    <property type="evidence" value="ECO:0007669"/>
    <property type="project" value="InterPro"/>
</dbReference>
<comment type="subcellular location">
    <subcellularLocation>
        <location evidence="1">Nucleus</location>
    </subcellularLocation>
</comment>
<evidence type="ECO:0000313" key="11">
    <source>
        <dbReference type="Proteomes" id="UP001150907"/>
    </source>
</evidence>
<feature type="compositionally biased region" description="Low complexity" evidence="8">
    <location>
        <begin position="2043"/>
        <end position="2064"/>
    </location>
</feature>
<feature type="region of interest" description="Disordered" evidence="8">
    <location>
        <begin position="1"/>
        <end position="75"/>
    </location>
</feature>
<dbReference type="EMBL" id="JANBQF010000489">
    <property type="protein sequence ID" value="KAJ2000756.1"/>
    <property type="molecule type" value="Genomic_DNA"/>
</dbReference>
<dbReference type="Pfam" id="PF09497">
    <property type="entry name" value="Med12"/>
    <property type="match status" value="1"/>
</dbReference>
<dbReference type="Proteomes" id="UP001150907">
    <property type="component" value="Unassembled WGS sequence"/>
</dbReference>
<evidence type="ECO:0000256" key="5">
    <source>
        <dbReference type="ARBA" id="ARBA00023163"/>
    </source>
</evidence>
<evidence type="ECO:0000256" key="6">
    <source>
        <dbReference type="ARBA" id="ARBA00023242"/>
    </source>
</evidence>
<feature type="region of interest" description="Disordered" evidence="8">
    <location>
        <begin position="2020"/>
        <end position="2073"/>
    </location>
</feature>
<keyword evidence="11" id="KW-1185">Reference proteome</keyword>
<sequence>MSATPASSTANGSIGGNGMASTGSTSSASASASHVNKRQRIERGTWRATGSDIQPALRKYTPTPTNGTAPLHSSQDIGHADFYPAKAGQNESQLNERTIRYGYVDMPRVDYEHASSHDVVYERLQDARVLQDLQAFAAGTTQRQWARGSIPAGELPRLPNRAVRSDERREEWFRNLSNPHVPLSILANSMPFVPRGERLLASLCQHAVPLQRAIWAIRLTGVYELFGSQTRIPDHASIKALEGQYTVQWSKQFTQFVEHMLAAAPTGATDTENSDTSLAPTPSNTAATHVVSTPLASTSAAATTTPTWTASWAFCLSLLHAQYSQGLLDQRHLVSWLVGQFRHASIDKCMLIMPLVCDYTMDVGKSRTPLRKLIGAVSFRIEQIEKYPSLQSFHNRLCNYLVLLFTTFPDAFVEPTTWPAYHRALSVAGQRLAKEPEQTAALKRLLKKVDFRNSRFSCLLGKKDALCSSLPPGTVSRPESCSVATRAAPLHVLNALTPDSDIGEAFVSLFSATAMATHVVRLICFWAVEDQVTAATTQFRQLAAAQLCSAYINSQPSGAATTTADSRQRDVQSAVIGFLDVFALPGSGGGRRCQYVWRMCSLLERLADVGGFSISKYLQLLTARGDFFGSNLNMPRPQRHLEYVLHLPTSSGDIKEHRQMLLYDCQAPSERNGHNGDTTSTCFLRLESAEDERMLAQLKRDFSELLPFMLAYTCATPLRARNCDKSPTIDLEIARWWIPDDYALQLGVPNKHQWSLLDVQMLPSSSHFTATRLVSPWARDVCAKDWIAPLADHTADEQALNRDFSFDSLRHLQASPRNVVDVAINQRLLPAVYDYVVKDVKVGVDNWRVITRPGTSLLNRRQTAVVISALVESGLFRQLLDFLLWLLSHSNSIPVLSLTHCTLRRFTHVWRQLGKLSAAIEEVRKVLGTNSGGIESFDFELYRTAQHWSREDGGRQISEARGLAEQTQHDYDAYTGMQAQSLLQGGHATLPANTSKDVLYLSQQLVRERMREPSSSASSSSSLEEVEWTILPCFQKLGRWAQSATQRGEFASSPAMQHHDTPSSPPSSSAARLPKLQAMLAHIVADATQAALVTSRTLPLAPLNTPDRAKDVALLRCFVALCAQLIRWFSVCSGLAPSPSYIGPLILKAMSSAVSSWTLSQANPPRAMPSTMSASSSSTPLGHSVAASPVFSVSEVELGVYAAYIWVSNLLASGCLRIDDLIPWLIEMSRAEPTQQNIAQYTCLVGIMLALGMPTGQLNEAHHLSGDDSNGSDGSASGSSRNGGGGSISGGSDYGVFTDLRQPHELLEIASNWQAVLDGNRVCRIQAIELVFIGASASGRLRAIGHSRLAATLMRATTALAQSPWIIAIVDLVPFSPDSTNGASDPLHGPYYSMLEIYRANIESQIHDPAMPLPVKRAILRALMTLCEGIDPETEGFSAMTTAEVAHRLHETIRRFWYGPAAKGGHTMAASKLATILNSLLLFASTALQESEATTDAFAVAAGAKAMSSASMDDARARSDAVSDVQDIGGVSRDLLLGNASEQVQFVTNTTAYLSTCVLDAALNWSASQAGDSPVPLGFADQRCVGLAEALSTLSPDILLSLVESCAGSLLSVNSAKLRAAAAATNAESAATAPLNPARPNQTPTLAPATLQESNNAVLDRHVAAVISAFCGDVSSLLDVGAAESSGMEFDNVCGDAIAFTESGTSFAVDMAAAAASFTAYAERGSALAKLVQFLVHKLVRHIDSDAGDNAKQFSASGLLAALRDLASGILGQIQAICLHINPAASVLLALKAAEHAASPSHLSSSPAHIKLEEAGSDTLAPSAQPASKDELDQRRLHTALCWRLQVIQPMCSLFRQFPDEFGVGEWLITLVTLCLSSDCQPRLPAASTAEVCDESSGELYQYLLDFAAVTNESITPAMRKVVLGSLRSATPLLRSAIQSTRCAEALGRLFPFDASIALTSDIQPLISSSSPGSLDNPWMWIEGLEFVSLAPLGNAAIFSPGLESMTPFTLRGTLQQEAAVRGDRNTGSSSVGTGAGSGYGLGMRSNSSTGPGPSSSRGPTNTPHRPTHLDNPYFPMQPSFLLPLAETPISWHLFGAKRRRLDSETRLVWRGLCKATFAPDNEP</sequence>
<organism evidence="10 11">
    <name type="scientific">Coemansia thaxteri</name>
    <dbReference type="NCBI Taxonomy" id="2663907"/>
    <lineage>
        <taxon>Eukaryota</taxon>
        <taxon>Fungi</taxon>
        <taxon>Fungi incertae sedis</taxon>
        <taxon>Zoopagomycota</taxon>
        <taxon>Kickxellomycotina</taxon>
        <taxon>Kickxellomycetes</taxon>
        <taxon>Kickxellales</taxon>
        <taxon>Kickxellaceae</taxon>
        <taxon>Coemansia</taxon>
    </lineage>
</organism>
<feature type="compositionally biased region" description="Low complexity" evidence="8">
    <location>
        <begin position="1267"/>
        <end position="1280"/>
    </location>
</feature>
<gene>
    <name evidence="10" type="ORF">H4R26_004465</name>
</gene>
<dbReference type="PANTHER" id="PTHR46567:SF1">
    <property type="entry name" value="MEDIATOR OF RNA POLYMERASE II TRANSCRIPTION SUBUNIT 12"/>
    <property type="match status" value="1"/>
</dbReference>
<feature type="region of interest" description="Disordered" evidence="8">
    <location>
        <begin position="1260"/>
        <end position="1287"/>
    </location>
</feature>
<protein>
    <recommendedName>
        <fullName evidence="3">Mediator of RNA polymerase II transcription subunit 12</fullName>
    </recommendedName>
    <alternativeName>
        <fullName evidence="7">Mediator complex subunit 12</fullName>
    </alternativeName>
</protein>
<dbReference type="PANTHER" id="PTHR46567">
    <property type="entry name" value="MEDIATOR OF RNA POLYMERASE II TRANSCRIPTION SUBUNIT 12"/>
    <property type="match status" value="1"/>
</dbReference>
<dbReference type="GO" id="GO:0016592">
    <property type="term" value="C:mediator complex"/>
    <property type="evidence" value="ECO:0007669"/>
    <property type="project" value="InterPro"/>
</dbReference>
<feature type="region of interest" description="Disordered" evidence="8">
    <location>
        <begin position="1048"/>
        <end position="1071"/>
    </location>
</feature>
<evidence type="ECO:0000256" key="2">
    <source>
        <dbReference type="ARBA" id="ARBA00010289"/>
    </source>
</evidence>
<evidence type="ECO:0000256" key="1">
    <source>
        <dbReference type="ARBA" id="ARBA00004123"/>
    </source>
</evidence>
<keyword evidence="6" id="KW-0539">Nucleus</keyword>
<feature type="compositionally biased region" description="Low complexity" evidence="8">
    <location>
        <begin position="20"/>
        <end position="33"/>
    </location>
</feature>
<keyword evidence="4" id="KW-0805">Transcription regulation</keyword>
<feature type="domain" description="Mediator complex subunit Med12" evidence="9">
    <location>
        <begin position="155"/>
        <end position="218"/>
    </location>
</feature>